<sequence length="161" mass="17370">MKKISMMLGLALILGACQNQANQEESSSQESNTNTSEESSESPSGQPKAPADAKVFFANLADGDTLESPFLVQFGVEGMEVEPAGDVHEGKGHHHIIINNHYIEFGGTVPSDSVNIHYGGGQTSDSLDLNPGKYTLTMQFADGWHRSYGKQLSKTIKVMVK</sequence>
<dbReference type="KEGG" id="chyd:H4K34_17970"/>
<reference evidence="4 5" key="1">
    <citation type="submission" date="2020-08" db="EMBL/GenBank/DDBJ databases">
        <title>Croceimicrobium hydrocarbonivorans gen. nov., sp. nov., a novel marine bacterium isolated from a bacterial consortium that degrades polyethylene terephthalate.</title>
        <authorList>
            <person name="Liu R."/>
        </authorList>
    </citation>
    <scope>NUCLEOTIDE SEQUENCE [LARGE SCALE GENOMIC DNA]</scope>
    <source>
        <strain evidence="4 5">A20-9</strain>
    </source>
</reference>
<feature type="region of interest" description="Disordered" evidence="1">
    <location>
        <begin position="21"/>
        <end position="50"/>
    </location>
</feature>
<evidence type="ECO:0000256" key="1">
    <source>
        <dbReference type="SAM" id="MobiDB-lite"/>
    </source>
</evidence>
<proteinExistence type="predicted"/>
<dbReference type="Pfam" id="PF14347">
    <property type="entry name" value="DUF4399"/>
    <property type="match status" value="1"/>
</dbReference>
<evidence type="ECO:0000256" key="2">
    <source>
        <dbReference type="SAM" id="SignalP"/>
    </source>
</evidence>
<feature type="domain" description="DUF4399" evidence="3">
    <location>
        <begin position="72"/>
        <end position="161"/>
    </location>
</feature>
<feature type="signal peptide" evidence="2">
    <location>
        <begin position="1"/>
        <end position="21"/>
    </location>
</feature>
<keyword evidence="5" id="KW-1185">Reference proteome</keyword>
<protein>
    <submittedName>
        <fullName evidence="4">DUF4399 domain-containing protein</fullName>
    </submittedName>
</protein>
<organism evidence="4 5">
    <name type="scientific">Croceimicrobium hydrocarbonivorans</name>
    <dbReference type="NCBI Taxonomy" id="2761580"/>
    <lineage>
        <taxon>Bacteria</taxon>
        <taxon>Pseudomonadati</taxon>
        <taxon>Bacteroidota</taxon>
        <taxon>Flavobacteriia</taxon>
        <taxon>Flavobacteriales</taxon>
        <taxon>Owenweeksiaceae</taxon>
        <taxon>Croceimicrobium</taxon>
    </lineage>
</organism>
<name>A0A7H0VET4_9FLAO</name>
<evidence type="ECO:0000313" key="4">
    <source>
        <dbReference type="EMBL" id="QNR24232.1"/>
    </source>
</evidence>
<accession>A0A7H0VET4</accession>
<dbReference type="PROSITE" id="PS51257">
    <property type="entry name" value="PROKAR_LIPOPROTEIN"/>
    <property type="match status" value="1"/>
</dbReference>
<dbReference type="AlphaFoldDB" id="A0A7H0VET4"/>
<dbReference type="RefSeq" id="WP_210758761.1">
    <property type="nucleotide sequence ID" value="NZ_CP060139.1"/>
</dbReference>
<feature type="chain" id="PRO_5028949752" evidence="2">
    <location>
        <begin position="22"/>
        <end position="161"/>
    </location>
</feature>
<keyword evidence="2" id="KW-0732">Signal</keyword>
<evidence type="ECO:0000259" key="3">
    <source>
        <dbReference type="Pfam" id="PF14347"/>
    </source>
</evidence>
<dbReference type="InterPro" id="IPR025512">
    <property type="entry name" value="DUF4399"/>
</dbReference>
<dbReference type="EMBL" id="CP060139">
    <property type="protein sequence ID" value="QNR24232.1"/>
    <property type="molecule type" value="Genomic_DNA"/>
</dbReference>
<evidence type="ECO:0000313" key="5">
    <source>
        <dbReference type="Proteomes" id="UP000516305"/>
    </source>
</evidence>
<gene>
    <name evidence="4" type="ORF">H4K34_17970</name>
</gene>
<dbReference type="Proteomes" id="UP000516305">
    <property type="component" value="Chromosome"/>
</dbReference>
<feature type="compositionally biased region" description="Low complexity" evidence="1">
    <location>
        <begin position="21"/>
        <end position="37"/>
    </location>
</feature>